<reference evidence="1" key="1">
    <citation type="submission" date="2016-12" db="EMBL/GenBank/DDBJ databases">
        <title>Analysis of the Molecular Diversity Among Cronobacter Species Isolated from Filth Flies Using a Pan Genomic DNA Microarray.</title>
        <authorList>
            <person name="Pava-Ripoll M."/>
            <person name="Tall B."/>
            <person name="Farber J."/>
            <person name="Fanning S."/>
            <person name="Lehner A."/>
            <person name="Stephan R."/>
            <person name="Pagotto F."/>
            <person name="Iverson C."/>
            <person name="Ziobro G."/>
            <person name="Miller A."/>
            <person name="Pearson R."/>
            <person name="Yan Q."/>
            <person name="Kim M."/>
            <person name="Jeong S."/>
            <person name="Park J."/>
            <person name="Jun S."/>
            <person name="Choi H."/>
            <person name="Chung T."/>
            <person name="Yoo Y."/>
            <person name="Park E."/>
            <person name="Hwang S."/>
            <person name="Lee B."/>
            <person name="Sathyamoorthy V."/>
            <person name="Carter L."/>
            <person name="Mammel M."/>
            <person name="Jackson S."/>
            <person name="Kothary M."/>
            <person name="Patel I."/>
            <person name="Grim C."/>
            <person name="Gopinath G."/>
            <person name="Gangiredla J."/>
            <person name="Chase H."/>
        </authorList>
    </citation>
    <scope>NUCLEOTIDE SEQUENCE [LARGE SCALE GENOMIC DNA]</scope>
    <source>
        <strain evidence="1">MOD1-Sh41s</strain>
    </source>
</reference>
<gene>
    <name evidence="1" type="ORF">BS411_00995</name>
</gene>
<dbReference type="OrthoDB" id="9863639at2"/>
<evidence type="ECO:0000313" key="1">
    <source>
        <dbReference type="EMBL" id="PUX27008.1"/>
    </source>
</evidence>
<dbReference type="EMBL" id="MSAG01000001">
    <property type="protein sequence ID" value="PUX27008.1"/>
    <property type="molecule type" value="Genomic_DNA"/>
</dbReference>
<dbReference type="AlphaFoldDB" id="A0A2T7BAQ6"/>
<proteinExistence type="predicted"/>
<organism evidence="1">
    <name type="scientific">Cronobacter turicensis</name>
    <dbReference type="NCBI Taxonomy" id="413502"/>
    <lineage>
        <taxon>Bacteria</taxon>
        <taxon>Pseudomonadati</taxon>
        <taxon>Pseudomonadota</taxon>
        <taxon>Gammaproteobacteria</taxon>
        <taxon>Enterobacterales</taxon>
        <taxon>Enterobacteriaceae</taxon>
        <taxon>Cronobacter</taxon>
    </lineage>
</organism>
<protein>
    <submittedName>
        <fullName evidence="1">Uncharacterized protein</fullName>
    </submittedName>
</protein>
<comment type="caution">
    <text evidence="1">The sequence shown here is derived from an EMBL/GenBank/DDBJ whole genome shotgun (WGS) entry which is preliminary data.</text>
</comment>
<accession>A0A2T7BAQ6</accession>
<name>A0A2T7BAQ6_9ENTR</name>
<sequence length="71" mass="8534">MTYFIENSYETSRILSALLIYRLSIFCCRVNKSRHKPFISSPQAQKFCIKRIKHKRWMLQNIKMIILRLGA</sequence>